<protein>
    <recommendedName>
        <fullName evidence="2">site-specific DNA-methyltransferase (adenine-specific)</fullName>
        <ecNumber evidence="2">2.1.1.72</ecNumber>
    </recommendedName>
</protein>
<keyword evidence="5" id="KW-0949">S-adenosyl-L-methionine</keyword>
<dbReference type="InterPro" id="IPR029063">
    <property type="entry name" value="SAM-dependent_MTases_sf"/>
</dbReference>
<dbReference type="OrthoDB" id="9800801at2"/>
<dbReference type="KEGG" id="pseg:D3H65_30630"/>
<evidence type="ECO:0000313" key="9">
    <source>
        <dbReference type="EMBL" id="AXY78084.1"/>
    </source>
</evidence>
<dbReference type="InterPro" id="IPR002052">
    <property type="entry name" value="DNA_methylase_N6_adenine_CS"/>
</dbReference>
<evidence type="ECO:0000313" key="10">
    <source>
        <dbReference type="Proteomes" id="UP000263900"/>
    </source>
</evidence>
<dbReference type="EMBL" id="CP032157">
    <property type="protein sequence ID" value="AXY78084.1"/>
    <property type="molecule type" value="Genomic_DNA"/>
</dbReference>
<keyword evidence="10" id="KW-1185">Reference proteome</keyword>
<evidence type="ECO:0000256" key="3">
    <source>
        <dbReference type="ARBA" id="ARBA00022603"/>
    </source>
</evidence>
<dbReference type="Proteomes" id="UP000263900">
    <property type="component" value="Chromosome"/>
</dbReference>
<gene>
    <name evidence="9" type="ORF">D3H65_30630</name>
</gene>
<dbReference type="GO" id="GO:0003677">
    <property type="term" value="F:DNA binding"/>
    <property type="evidence" value="ECO:0007669"/>
    <property type="project" value="InterPro"/>
</dbReference>
<dbReference type="GO" id="GO:0008170">
    <property type="term" value="F:N-methyltransferase activity"/>
    <property type="evidence" value="ECO:0007669"/>
    <property type="project" value="InterPro"/>
</dbReference>
<dbReference type="PROSITE" id="PS00092">
    <property type="entry name" value="N6_MTASE"/>
    <property type="match status" value="1"/>
</dbReference>
<dbReference type="PRINTS" id="PR00506">
    <property type="entry name" value="D21N6MTFRASE"/>
</dbReference>
<proteinExistence type="inferred from homology"/>
<evidence type="ECO:0000256" key="4">
    <source>
        <dbReference type="ARBA" id="ARBA00022679"/>
    </source>
</evidence>
<dbReference type="Gene3D" id="3.40.50.150">
    <property type="entry name" value="Vaccinia Virus protein VP39"/>
    <property type="match status" value="2"/>
</dbReference>
<evidence type="ECO:0000256" key="5">
    <source>
        <dbReference type="ARBA" id="ARBA00022691"/>
    </source>
</evidence>
<dbReference type="InterPro" id="IPR002295">
    <property type="entry name" value="N4/N6-MTase_EcoPI_Mod-like"/>
</dbReference>
<evidence type="ECO:0000256" key="7">
    <source>
        <dbReference type="SAM" id="Coils"/>
    </source>
</evidence>
<evidence type="ECO:0000256" key="1">
    <source>
        <dbReference type="ARBA" id="ARBA00006594"/>
    </source>
</evidence>
<evidence type="ECO:0000259" key="8">
    <source>
        <dbReference type="Pfam" id="PF01555"/>
    </source>
</evidence>
<keyword evidence="7" id="KW-0175">Coiled coil</keyword>
<dbReference type="SUPFAM" id="SSF53335">
    <property type="entry name" value="S-adenosyl-L-methionine-dependent methyltransferases"/>
    <property type="match status" value="2"/>
</dbReference>
<organism evidence="9 10">
    <name type="scientific">Paraflavitalea soli</name>
    <dbReference type="NCBI Taxonomy" id="2315862"/>
    <lineage>
        <taxon>Bacteria</taxon>
        <taxon>Pseudomonadati</taxon>
        <taxon>Bacteroidota</taxon>
        <taxon>Chitinophagia</taxon>
        <taxon>Chitinophagales</taxon>
        <taxon>Chitinophagaceae</taxon>
        <taxon>Paraflavitalea</taxon>
    </lineage>
</organism>
<dbReference type="GO" id="GO:0032259">
    <property type="term" value="P:methylation"/>
    <property type="evidence" value="ECO:0007669"/>
    <property type="project" value="UniProtKB-KW"/>
</dbReference>
<dbReference type="Pfam" id="PF01555">
    <property type="entry name" value="N6_N4_Mtase"/>
    <property type="match status" value="2"/>
</dbReference>
<evidence type="ECO:0000256" key="6">
    <source>
        <dbReference type="ARBA" id="ARBA00047942"/>
    </source>
</evidence>
<dbReference type="RefSeq" id="WP_119053957.1">
    <property type="nucleotide sequence ID" value="NZ_CP032157.1"/>
</dbReference>
<accession>A0A3B7MU63</accession>
<comment type="catalytic activity">
    <reaction evidence="6">
        <text>a 2'-deoxyadenosine in DNA + S-adenosyl-L-methionine = an N(6)-methyl-2'-deoxyadenosine in DNA + S-adenosyl-L-homocysteine + H(+)</text>
        <dbReference type="Rhea" id="RHEA:15197"/>
        <dbReference type="Rhea" id="RHEA-COMP:12418"/>
        <dbReference type="Rhea" id="RHEA-COMP:12419"/>
        <dbReference type="ChEBI" id="CHEBI:15378"/>
        <dbReference type="ChEBI" id="CHEBI:57856"/>
        <dbReference type="ChEBI" id="CHEBI:59789"/>
        <dbReference type="ChEBI" id="CHEBI:90615"/>
        <dbReference type="ChEBI" id="CHEBI:90616"/>
        <dbReference type="EC" id="2.1.1.72"/>
    </reaction>
</comment>
<name>A0A3B7MU63_9BACT</name>
<feature type="coiled-coil region" evidence="7">
    <location>
        <begin position="113"/>
        <end position="140"/>
    </location>
</feature>
<comment type="similarity">
    <text evidence="1">Belongs to the N(4)/N(6)-methyltransferase family.</text>
</comment>
<keyword evidence="3" id="KW-0489">Methyltransferase</keyword>
<dbReference type="EC" id="2.1.1.72" evidence="2"/>
<feature type="domain" description="DNA methylase N-4/N-6" evidence="8">
    <location>
        <begin position="385"/>
        <end position="537"/>
    </location>
</feature>
<reference evidence="9 10" key="1">
    <citation type="submission" date="2018-09" db="EMBL/GenBank/DDBJ databases">
        <title>Genome sequencing of strain 6GH32-13.</title>
        <authorList>
            <person name="Weon H.-Y."/>
            <person name="Heo J."/>
            <person name="Kwon S.-W."/>
        </authorList>
    </citation>
    <scope>NUCLEOTIDE SEQUENCE [LARGE SCALE GENOMIC DNA]</scope>
    <source>
        <strain evidence="9 10">5GH32-13</strain>
    </source>
</reference>
<dbReference type="REBASE" id="271909">
    <property type="entry name" value="M.Psp3213ORF30630P"/>
</dbReference>
<keyword evidence="4" id="KW-0808">Transferase</keyword>
<evidence type="ECO:0000256" key="2">
    <source>
        <dbReference type="ARBA" id="ARBA00011900"/>
    </source>
</evidence>
<dbReference type="GO" id="GO:0009007">
    <property type="term" value="F:site-specific DNA-methyltransferase (adenine-specific) activity"/>
    <property type="evidence" value="ECO:0007669"/>
    <property type="project" value="UniProtKB-EC"/>
</dbReference>
<dbReference type="InterPro" id="IPR002941">
    <property type="entry name" value="DNA_methylase_N4/N6"/>
</dbReference>
<dbReference type="AlphaFoldDB" id="A0A3B7MU63"/>
<sequence>MFDIKDFLTQNPDIKDLLNTNEGEIADPYADSIIAGKNSYAYDAHTYHTKVPPQGIETLIKYYTKENDVVLDPFCGSGMTGLAAIRQKRNVILSDLSPAAVFIAKNFTTSFSAKEYREAIKEVLERLAELEKQLYLTQCEKCNELAIQNYTVWSYGLTCDKCDKEFILWDVARDEKPSYKESKILSTFNCPHCHGLIKKGKLKRTRLYPVQIGYKCCDKGLKDTVHQPKEYDFKKLQEIDKIKIDKWYPTNKFPIGVNTNQPINHGLDSVDKLYTHRALLALSEIWHACINHDNLEIRPLLLWTFTSLYQRVSVLSEFRFWGGSSNTANYNVPQIMNEQNVFRTFKRKSETIAYHLEETRKNSILRHISVRSATHLDHIPDKSLDYIFTDPPFGSNINYSEMNFLWESWLQAFTNNKNEAIVNKIQEKTIEDYQTLMTDSFKEMRRVLKDNSWLTIVFHNSSGKIWDSIREALYNAGFFISKAQIFDKQHGTFKMYVSDNAVGYDLILHCQKDILIKNSSVVISSVEEFVKEKIKQSDYTLNFIHVERTPETDFRKLYSEWIAHQIISNNINLSFDNFRNIVSKIIQHVKTQDSISL</sequence>
<feature type="domain" description="DNA methylase N-4/N-6" evidence="8">
    <location>
        <begin position="18"/>
        <end position="105"/>
    </location>
</feature>